<dbReference type="Gene3D" id="3.40.50.450">
    <property type="match status" value="1"/>
</dbReference>
<reference evidence="12 13" key="1">
    <citation type="submission" date="2019-03" db="EMBL/GenBank/DDBJ databases">
        <title>First draft genome of Liparis tanakae, snailfish: a comprehensive survey of snailfish specific genes.</title>
        <authorList>
            <person name="Kim W."/>
            <person name="Song I."/>
            <person name="Jeong J.-H."/>
            <person name="Kim D."/>
            <person name="Kim S."/>
            <person name="Ryu S."/>
            <person name="Song J.Y."/>
            <person name="Lee S.K."/>
        </authorList>
    </citation>
    <scope>NUCLEOTIDE SEQUENCE [LARGE SCALE GENOMIC DNA]</scope>
    <source>
        <tissue evidence="12">Muscle</tissue>
    </source>
</reference>
<feature type="compositionally biased region" description="Basic and acidic residues" evidence="10">
    <location>
        <begin position="107"/>
        <end position="126"/>
    </location>
</feature>
<dbReference type="SUPFAM" id="SSF53784">
    <property type="entry name" value="Phosphofructokinase"/>
    <property type="match status" value="1"/>
</dbReference>
<accession>A0A4Z2IV50</accession>
<dbReference type="GO" id="GO:0005524">
    <property type="term" value="F:ATP binding"/>
    <property type="evidence" value="ECO:0007669"/>
    <property type="project" value="TreeGrafter"/>
</dbReference>
<dbReference type="Pfam" id="PF00365">
    <property type="entry name" value="PFK"/>
    <property type="match status" value="1"/>
</dbReference>
<sequence length="222" mass="23790">MTIQLGGTVIGSARCQDFRTKEGHIKAVCNLVKQSITYLRVIGGDGSLTGANQFRKQWSELLADLIQTGKITAAEAKSSSHFNIVGMVGSIDNDFCGTDMTIGTGSHNRDSGCHHHHSTESPEDLQRGGNGQALWQRGSRLNIIIVAEGAINRNGKAITCDNVKEASRMGVEAVMALLEDTPAWTHGSQAASHGVCASGLGSFRATRCRQCTTASMAWLMEW</sequence>
<evidence type="ECO:0000256" key="10">
    <source>
        <dbReference type="SAM" id="MobiDB-lite"/>
    </source>
</evidence>
<evidence type="ECO:0000256" key="3">
    <source>
        <dbReference type="ARBA" id="ARBA00022490"/>
    </source>
</evidence>
<evidence type="ECO:0000313" key="12">
    <source>
        <dbReference type="EMBL" id="TNN81394.1"/>
    </source>
</evidence>
<dbReference type="InterPro" id="IPR022953">
    <property type="entry name" value="ATP_PFK"/>
</dbReference>
<dbReference type="PRINTS" id="PR00476">
    <property type="entry name" value="PHFRCTKINASE"/>
</dbReference>
<dbReference type="GO" id="GO:0042802">
    <property type="term" value="F:identical protein binding"/>
    <property type="evidence" value="ECO:0007669"/>
    <property type="project" value="TreeGrafter"/>
</dbReference>
<dbReference type="GO" id="GO:0003872">
    <property type="term" value="F:6-phosphofructokinase activity"/>
    <property type="evidence" value="ECO:0007669"/>
    <property type="project" value="UniProtKB-EC"/>
</dbReference>
<dbReference type="GO" id="GO:0048029">
    <property type="term" value="F:monosaccharide binding"/>
    <property type="evidence" value="ECO:0007669"/>
    <property type="project" value="TreeGrafter"/>
</dbReference>
<evidence type="ECO:0000256" key="2">
    <source>
        <dbReference type="ARBA" id="ARBA00004679"/>
    </source>
</evidence>
<gene>
    <name evidence="12" type="primary">PFKM</name>
    <name evidence="12" type="ORF">EYF80_008450</name>
</gene>
<evidence type="ECO:0000256" key="7">
    <source>
        <dbReference type="ARBA" id="ARBA00022842"/>
    </source>
</evidence>
<dbReference type="GO" id="GO:0070095">
    <property type="term" value="F:fructose-6-phosphate binding"/>
    <property type="evidence" value="ECO:0007669"/>
    <property type="project" value="TreeGrafter"/>
</dbReference>
<evidence type="ECO:0000256" key="5">
    <source>
        <dbReference type="ARBA" id="ARBA00022723"/>
    </source>
</evidence>
<evidence type="ECO:0000259" key="11">
    <source>
        <dbReference type="Pfam" id="PF00365"/>
    </source>
</evidence>
<evidence type="ECO:0000256" key="8">
    <source>
        <dbReference type="ARBA" id="ARBA00023152"/>
    </source>
</evidence>
<comment type="cofactor">
    <cofactor evidence="1">
        <name>Mg(2+)</name>
        <dbReference type="ChEBI" id="CHEBI:18420"/>
    </cofactor>
</comment>
<dbReference type="PANTHER" id="PTHR13697">
    <property type="entry name" value="PHOSPHOFRUCTOKINASE"/>
    <property type="match status" value="1"/>
</dbReference>
<evidence type="ECO:0000313" key="13">
    <source>
        <dbReference type="Proteomes" id="UP000314294"/>
    </source>
</evidence>
<protein>
    <submittedName>
        <fullName evidence="12">ATP-dependent 6-phosphofructokinase, muscle type</fullName>
    </submittedName>
</protein>
<keyword evidence="6 12" id="KW-0418">Kinase</keyword>
<evidence type="ECO:0000256" key="4">
    <source>
        <dbReference type="ARBA" id="ARBA00022679"/>
    </source>
</evidence>
<keyword evidence="13" id="KW-1185">Reference proteome</keyword>
<dbReference type="Proteomes" id="UP000314294">
    <property type="component" value="Unassembled WGS sequence"/>
</dbReference>
<comment type="pathway">
    <text evidence="2">Carbohydrate degradation; glycolysis; D-glyceraldehyde 3-phosphate and glycerone phosphate from D-glucose: step 3/4.</text>
</comment>
<comment type="caution">
    <text evidence="12">The sequence shown here is derived from an EMBL/GenBank/DDBJ whole genome shotgun (WGS) entry which is preliminary data.</text>
</comment>
<keyword evidence="3" id="KW-0963">Cytoplasm</keyword>
<dbReference type="UniPathway" id="UPA00109">
    <property type="reaction ID" value="UER00182"/>
</dbReference>
<dbReference type="OrthoDB" id="537915at2759"/>
<organism evidence="12 13">
    <name type="scientific">Liparis tanakae</name>
    <name type="common">Tanaka's snailfish</name>
    <dbReference type="NCBI Taxonomy" id="230148"/>
    <lineage>
        <taxon>Eukaryota</taxon>
        <taxon>Metazoa</taxon>
        <taxon>Chordata</taxon>
        <taxon>Craniata</taxon>
        <taxon>Vertebrata</taxon>
        <taxon>Euteleostomi</taxon>
        <taxon>Actinopterygii</taxon>
        <taxon>Neopterygii</taxon>
        <taxon>Teleostei</taxon>
        <taxon>Neoteleostei</taxon>
        <taxon>Acanthomorphata</taxon>
        <taxon>Eupercaria</taxon>
        <taxon>Perciformes</taxon>
        <taxon>Cottioidei</taxon>
        <taxon>Cottales</taxon>
        <taxon>Liparidae</taxon>
        <taxon>Liparis</taxon>
    </lineage>
</organism>
<dbReference type="GO" id="GO:0046872">
    <property type="term" value="F:metal ion binding"/>
    <property type="evidence" value="ECO:0007669"/>
    <property type="project" value="UniProtKB-KW"/>
</dbReference>
<evidence type="ECO:0000256" key="1">
    <source>
        <dbReference type="ARBA" id="ARBA00001946"/>
    </source>
</evidence>
<dbReference type="GO" id="GO:0030388">
    <property type="term" value="P:fructose 1,6-bisphosphate metabolic process"/>
    <property type="evidence" value="ECO:0007669"/>
    <property type="project" value="TreeGrafter"/>
</dbReference>
<comment type="catalytic activity">
    <reaction evidence="9">
        <text>beta-D-fructose 6-phosphate + ATP = beta-D-fructose 1,6-bisphosphate + ADP + H(+)</text>
        <dbReference type="Rhea" id="RHEA:16109"/>
        <dbReference type="ChEBI" id="CHEBI:15378"/>
        <dbReference type="ChEBI" id="CHEBI:30616"/>
        <dbReference type="ChEBI" id="CHEBI:32966"/>
        <dbReference type="ChEBI" id="CHEBI:57634"/>
        <dbReference type="ChEBI" id="CHEBI:456216"/>
        <dbReference type="EC" id="2.7.1.11"/>
    </reaction>
</comment>
<dbReference type="InterPro" id="IPR035966">
    <property type="entry name" value="PKF_sf"/>
</dbReference>
<keyword evidence="8" id="KW-0324">Glycolysis</keyword>
<keyword evidence="7" id="KW-0460">Magnesium</keyword>
<keyword evidence="4" id="KW-0808">Transferase</keyword>
<dbReference type="GO" id="GO:0016208">
    <property type="term" value="F:AMP binding"/>
    <property type="evidence" value="ECO:0007669"/>
    <property type="project" value="TreeGrafter"/>
</dbReference>
<name>A0A4Z2IV50_9TELE</name>
<evidence type="ECO:0000256" key="9">
    <source>
        <dbReference type="ARBA" id="ARBA00048070"/>
    </source>
</evidence>
<dbReference type="GO" id="GO:0006002">
    <property type="term" value="P:fructose 6-phosphate metabolic process"/>
    <property type="evidence" value="ECO:0007669"/>
    <property type="project" value="InterPro"/>
</dbReference>
<dbReference type="GO" id="GO:0061621">
    <property type="term" value="P:canonical glycolysis"/>
    <property type="evidence" value="ECO:0007669"/>
    <property type="project" value="TreeGrafter"/>
</dbReference>
<dbReference type="EMBL" id="SRLO01000047">
    <property type="protein sequence ID" value="TNN81394.1"/>
    <property type="molecule type" value="Genomic_DNA"/>
</dbReference>
<proteinExistence type="predicted"/>
<feature type="region of interest" description="Disordered" evidence="10">
    <location>
        <begin position="107"/>
        <end position="131"/>
    </location>
</feature>
<dbReference type="AlphaFoldDB" id="A0A4Z2IV50"/>
<feature type="domain" description="Phosphofructokinase" evidence="11">
    <location>
        <begin position="3"/>
        <end position="106"/>
    </location>
</feature>
<evidence type="ECO:0000256" key="6">
    <source>
        <dbReference type="ARBA" id="ARBA00022777"/>
    </source>
</evidence>
<keyword evidence="5" id="KW-0479">Metal-binding</keyword>
<dbReference type="GO" id="GO:0005945">
    <property type="term" value="C:6-phosphofructokinase complex"/>
    <property type="evidence" value="ECO:0007669"/>
    <property type="project" value="TreeGrafter"/>
</dbReference>
<dbReference type="GO" id="GO:0016020">
    <property type="term" value="C:membrane"/>
    <property type="evidence" value="ECO:0007669"/>
    <property type="project" value="TreeGrafter"/>
</dbReference>
<dbReference type="PANTHER" id="PTHR13697:SF59">
    <property type="entry name" value="ATP-DEPENDENT 6-PHOSPHOFRUCTOKINASE, MUSCLE TYPE"/>
    <property type="match status" value="1"/>
</dbReference>
<dbReference type="InterPro" id="IPR000023">
    <property type="entry name" value="Phosphofructokinase_dom"/>
</dbReference>